<name>A0ABY5KWR6_9CELL</name>
<accession>A0ABY5KWR6</accession>
<reference evidence="2 3" key="1">
    <citation type="submission" date="2022-07" db="EMBL/GenBank/DDBJ databases">
        <title>Novel species in genus cellulomonas.</title>
        <authorList>
            <person name="Ye L."/>
        </authorList>
    </citation>
    <scope>NUCLEOTIDE SEQUENCE [LARGE SCALE GENOMIC DNA]</scope>
    <source>
        <strain evidence="3">zg-Y338</strain>
    </source>
</reference>
<evidence type="ECO:0000313" key="2">
    <source>
        <dbReference type="EMBL" id="UUI74654.1"/>
    </source>
</evidence>
<evidence type="ECO:0000256" key="1">
    <source>
        <dbReference type="SAM" id="MobiDB-lite"/>
    </source>
</evidence>
<protein>
    <submittedName>
        <fullName evidence="2">Uncharacterized protein</fullName>
    </submittedName>
</protein>
<keyword evidence="3" id="KW-1185">Reference proteome</keyword>
<proteinExistence type="predicted"/>
<evidence type="ECO:0000313" key="3">
    <source>
        <dbReference type="Proteomes" id="UP001316189"/>
    </source>
</evidence>
<dbReference type="RefSeq" id="WP_227570488.1">
    <property type="nucleotide sequence ID" value="NZ_CP101988.1"/>
</dbReference>
<feature type="compositionally biased region" description="Polar residues" evidence="1">
    <location>
        <begin position="23"/>
        <end position="33"/>
    </location>
</feature>
<dbReference type="EMBL" id="CP101988">
    <property type="protein sequence ID" value="UUI74654.1"/>
    <property type="molecule type" value="Genomic_DNA"/>
</dbReference>
<sequence length="69" mass="7140">MSGMGNRAARMGSSVLSVKPAVKSSNPNTLNSASRPNVVLSAIRAAADAQGRRLIEDFAAQAGVDLTRQ</sequence>
<gene>
    <name evidence="2" type="ORF">NP064_12775</name>
</gene>
<organism evidence="2 3">
    <name type="scientific">Cellulomonas chengniuliangii</name>
    <dbReference type="NCBI Taxonomy" id="2968084"/>
    <lineage>
        <taxon>Bacteria</taxon>
        <taxon>Bacillati</taxon>
        <taxon>Actinomycetota</taxon>
        <taxon>Actinomycetes</taxon>
        <taxon>Micrococcales</taxon>
        <taxon>Cellulomonadaceae</taxon>
        <taxon>Cellulomonas</taxon>
    </lineage>
</organism>
<dbReference type="Proteomes" id="UP001316189">
    <property type="component" value="Chromosome"/>
</dbReference>
<feature type="region of interest" description="Disordered" evidence="1">
    <location>
        <begin position="1"/>
        <end position="33"/>
    </location>
</feature>